<dbReference type="EMBL" id="FNJU01000007">
    <property type="protein sequence ID" value="SDP80467.1"/>
    <property type="molecule type" value="Genomic_DNA"/>
</dbReference>
<keyword evidence="2" id="KW-1185">Reference proteome</keyword>
<dbReference type="RefSeq" id="WP_090855824.1">
    <property type="nucleotide sequence ID" value="NZ_FNJU01000007.1"/>
</dbReference>
<dbReference type="Proteomes" id="UP000199159">
    <property type="component" value="Unassembled WGS sequence"/>
</dbReference>
<reference evidence="2" key="1">
    <citation type="submission" date="2016-10" db="EMBL/GenBank/DDBJ databases">
        <authorList>
            <person name="Varghese N."/>
            <person name="Submissions S."/>
        </authorList>
    </citation>
    <scope>NUCLEOTIDE SEQUENCE [LARGE SCALE GENOMIC DNA]</scope>
    <source>
        <strain evidence="2">IBRC-M10078</strain>
    </source>
</reference>
<gene>
    <name evidence="1" type="ORF">SAMN05216565_107133</name>
</gene>
<name>A0A1H0VPL6_9BACI</name>
<accession>A0A1H0VPL6</accession>
<dbReference type="OrthoDB" id="2989138at2"/>
<evidence type="ECO:0000313" key="1">
    <source>
        <dbReference type="EMBL" id="SDP80467.1"/>
    </source>
</evidence>
<dbReference type="AlphaFoldDB" id="A0A1H0VPL6"/>
<sequence>MNIIINKSQKGNYNTNLYNLLNNVPENVLYNKEHRLRPPLGIYSVSTARVFNAFENVLALLKNKDSKIDEIATEHGELLDSLMAYIDDGYLMIKCFFPASSVKKNIPFAHSWLKAVDNNIKKIIEDYQKDLFVYRDILAKIVNKIKHNHARYCHIEASTISGKIRGFYIEGVNEKGVIIPELEIHPKHNNLYTSISYNKDIKERIVDFYIISKLLENVIYRIMKTKYNITLTPTMCSYNHDDKVLKILEDCESLPNVYFPDEYDKEIPQIKIDSNSNVIELRSSAYKSFKKKLVKPPSYKIRTMMTADGVSNSWALPYFGKE</sequence>
<evidence type="ECO:0000313" key="2">
    <source>
        <dbReference type="Proteomes" id="UP000199159"/>
    </source>
</evidence>
<organism evidence="1 2">
    <name type="scientific">Litchfieldia salsa</name>
    <dbReference type="NCBI Taxonomy" id="930152"/>
    <lineage>
        <taxon>Bacteria</taxon>
        <taxon>Bacillati</taxon>
        <taxon>Bacillota</taxon>
        <taxon>Bacilli</taxon>
        <taxon>Bacillales</taxon>
        <taxon>Bacillaceae</taxon>
        <taxon>Litchfieldia</taxon>
    </lineage>
</organism>
<proteinExistence type="predicted"/>
<protein>
    <submittedName>
        <fullName evidence="1">Uncharacterized protein</fullName>
    </submittedName>
</protein>